<dbReference type="EMBL" id="GIIL01006410">
    <property type="protein sequence ID" value="NOV50136.1"/>
    <property type="molecule type" value="Transcribed_RNA"/>
</dbReference>
<comment type="catalytic activity">
    <reaction evidence="1">
        <text>Hydrolysis of terminal non-reducing N-acetyl-D-hexosamine residues in N-acetyl-beta-D-hexosaminides.</text>
        <dbReference type="EC" id="3.2.1.52"/>
    </reaction>
</comment>
<comment type="similarity">
    <text evidence="2">Belongs to the glycosyl hydrolase 20 family.</text>
</comment>
<evidence type="ECO:0000256" key="4">
    <source>
        <dbReference type="ARBA" id="ARBA00022801"/>
    </source>
</evidence>
<keyword evidence="4" id="KW-0378">Hydrolase</keyword>
<dbReference type="PANTHER" id="PTHR21040:SF8">
    <property type="entry name" value="BCDNA.GH04120"/>
    <property type="match status" value="1"/>
</dbReference>
<dbReference type="EC" id="3.2.1.52" evidence="3"/>
<protein>
    <recommendedName>
        <fullName evidence="3">beta-N-acetylhexosaminidase</fullName>
        <ecNumber evidence="3">3.2.1.52</ecNumber>
    </recommendedName>
</protein>
<dbReference type="CDD" id="cd06565">
    <property type="entry name" value="GH20_GcnA-like"/>
    <property type="match status" value="1"/>
</dbReference>
<name>A0A6M2DUV9_XENCH</name>
<organism evidence="6">
    <name type="scientific">Xenopsylla cheopis</name>
    <name type="common">Oriental rat flea</name>
    <name type="synonym">Pulex cheopis</name>
    <dbReference type="NCBI Taxonomy" id="163159"/>
    <lineage>
        <taxon>Eukaryota</taxon>
        <taxon>Metazoa</taxon>
        <taxon>Ecdysozoa</taxon>
        <taxon>Arthropoda</taxon>
        <taxon>Hexapoda</taxon>
        <taxon>Insecta</taxon>
        <taxon>Pterygota</taxon>
        <taxon>Neoptera</taxon>
        <taxon>Endopterygota</taxon>
        <taxon>Siphonaptera</taxon>
        <taxon>Pulicidae</taxon>
        <taxon>Xenopsyllinae</taxon>
        <taxon>Xenopsylla</taxon>
    </lineage>
</organism>
<dbReference type="GO" id="GO:0005975">
    <property type="term" value="P:carbohydrate metabolic process"/>
    <property type="evidence" value="ECO:0007669"/>
    <property type="project" value="InterPro"/>
</dbReference>
<dbReference type="Pfam" id="PF00728">
    <property type="entry name" value="Glyco_hydro_20"/>
    <property type="match status" value="1"/>
</dbReference>
<dbReference type="InterPro" id="IPR038901">
    <property type="entry name" value="HEXDC-like"/>
</dbReference>
<evidence type="ECO:0000256" key="1">
    <source>
        <dbReference type="ARBA" id="ARBA00001231"/>
    </source>
</evidence>
<dbReference type="InterPro" id="IPR017853">
    <property type="entry name" value="GH"/>
</dbReference>
<reference evidence="6" key="1">
    <citation type="submission" date="2020-03" db="EMBL/GenBank/DDBJ databases">
        <title>Transcriptomic Profiling of the Digestive Tract of the Rat Flea, Xenopsylla cheopis, Following Blood Feeding and Infection with Yersinia pestis.</title>
        <authorList>
            <person name="Bland D.M."/>
            <person name="Martens C.A."/>
            <person name="Virtaneva K."/>
            <person name="Kanakabandi K."/>
            <person name="Long D."/>
            <person name="Rosenke R."/>
            <person name="Saturday G.A."/>
            <person name="Hoyt F.H."/>
            <person name="Bruno D.P."/>
            <person name="Ribeiro J.M.C."/>
            <person name="Hinnebusch J."/>
        </authorList>
    </citation>
    <scope>NUCLEOTIDE SEQUENCE</scope>
</reference>
<evidence type="ECO:0000259" key="5">
    <source>
        <dbReference type="Pfam" id="PF00728"/>
    </source>
</evidence>
<feature type="domain" description="Glycoside hydrolase family 20 catalytic" evidence="5">
    <location>
        <begin position="207"/>
        <end position="348"/>
    </location>
</feature>
<proteinExistence type="inferred from homology"/>
<accession>A0A6M2DUV9</accession>
<evidence type="ECO:0000256" key="3">
    <source>
        <dbReference type="ARBA" id="ARBA00012663"/>
    </source>
</evidence>
<evidence type="ECO:0000313" key="6">
    <source>
        <dbReference type="EMBL" id="NOV50136.1"/>
    </source>
</evidence>
<dbReference type="PANTHER" id="PTHR21040">
    <property type="entry name" value="BCDNA.GH04120"/>
    <property type="match status" value="1"/>
</dbReference>
<dbReference type="SUPFAM" id="SSF51445">
    <property type="entry name" value="(Trans)glycosidases"/>
    <property type="match status" value="1"/>
</dbReference>
<sequence>MSVRRRRLTLFAIAAILLVGLFALYHYQTQYVPVPDPSQPLDNSQLGQVSAVLSTNRIEGRDAVRFVRPTGGVGRPKIYKVQPTVYSDVEPGFGDVDVSNFEQPSRDDIARRRQHINYESNDQISSWSKELQRMGMGFASELTDSTGSAIARPPKRILIHFDLKGAPPKVSYINRIMFLAKSLGATGVLMEYEDMAPFSGRLSNIAAGNAYTKDQIKEILKAAKDNNLNVIPLVQTFGHLEFALKIKDFKHLREVPDSPQALCPSLNESLTLVEDLITQTMELHEGTEITHLHIGCDEVFQMGECPRCRNTPRDDLFISHVLAVAQIVRRRWPGVRPIIWDDMLRHIDVHVLRESGLGKVVDPMVWVYAPDVYRFVSPQIFEKYAAVFSTAWTAPAFKGAHGETLVVPPARKHLENTVRWLSVMAAEGPRFEHGFSGIVLTGWQRYDHFAVLCELLPSAVPVMALCLAICSKGRVDKEALEAVNTALTCPETSVANGDRYQRQWIDLNSDPNLYSAFSRCLFPGHQFFKLIQRLEMAHSEATTFLETTKVTRAWMTDYNIRRNYSAPLRIDELMGDSSHILASLTSVARSAPNAMEEIFDDYTISEWVEQKVYPMIKQVEDLEESAKQMREVNVWPKRPLPKLKDLFRFGIPRANPALTQN</sequence>
<dbReference type="Gene3D" id="3.20.20.80">
    <property type="entry name" value="Glycosidases"/>
    <property type="match status" value="1"/>
</dbReference>
<evidence type="ECO:0000256" key="2">
    <source>
        <dbReference type="ARBA" id="ARBA00006285"/>
    </source>
</evidence>
<dbReference type="GO" id="GO:0004563">
    <property type="term" value="F:beta-N-acetylhexosaminidase activity"/>
    <property type="evidence" value="ECO:0007669"/>
    <property type="project" value="UniProtKB-EC"/>
</dbReference>
<dbReference type="AlphaFoldDB" id="A0A6M2DUV9"/>
<dbReference type="InterPro" id="IPR015883">
    <property type="entry name" value="Glyco_hydro_20_cat"/>
</dbReference>